<dbReference type="OrthoDB" id="9808843at2"/>
<dbReference type="InterPro" id="IPR000792">
    <property type="entry name" value="Tscrpt_reg_LuxR_C"/>
</dbReference>
<dbReference type="PANTHER" id="PTHR43214">
    <property type="entry name" value="TWO-COMPONENT RESPONSE REGULATOR"/>
    <property type="match status" value="1"/>
</dbReference>
<dbReference type="InterPro" id="IPR039420">
    <property type="entry name" value="WalR-like"/>
</dbReference>
<gene>
    <name evidence="7" type="ORF">Gocc_0691</name>
</gene>
<sequence>MNGVGKPLPDRGCRRERADGTGGSRVTCLVADDHPPVLDAVSRFLAAHDVEVVGAVQDGEQALALIERLRPAVALVDVRMPRLGGIEVARCAVGSAAETAVILYTGFNGRALLTEALDAGARGVILKDSPLDDLVRAVRLVGEGGTYIDPGLAGALVDQAGAKVCSLTQREREVLRLLADGRTNAQIGEALFISAETVRTHVSKAMAKLGAATRTQAVAAALRESLIS</sequence>
<feature type="compositionally biased region" description="Basic and acidic residues" evidence="4">
    <location>
        <begin position="8"/>
        <end position="19"/>
    </location>
</feature>
<dbReference type="Pfam" id="PF00196">
    <property type="entry name" value="GerE"/>
    <property type="match status" value="1"/>
</dbReference>
<evidence type="ECO:0000256" key="2">
    <source>
        <dbReference type="ARBA" id="ARBA00023125"/>
    </source>
</evidence>
<reference evidence="7 8" key="1">
    <citation type="submission" date="2018-07" db="EMBL/GenBank/DDBJ databases">
        <title>High-quality-draft genome sequence of Gaiella occulta.</title>
        <authorList>
            <person name="Severino R."/>
            <person name="Froufe H.J.C."/>
            <person name="Rainey F.A."/>
            <person name="Barroso C."/>
            <person name="Albuquerque L."/>
            <person name="Lobo-Da-Cunha A."/>
            <person name="Da Costa M.S."/>
            <person name="Egas C."/>
        </authorList>
    </citation>
    <scope>NUCLEOTIDE SEQUENCE [LARGE SCALE GENOMIC DNA]</scope>
    <source>
        <strain evidence="7 8">F2-233</strain>
    </source>
</reference>
<dbReference type="GO" id="GO:0003677">
    <property type="term" value="F:DNA binding"/>
    <property type="evidence" value="ECO:0007669"/>
    <property type="project" value="UniProtKB-KW"/>
</dbReference>
<dbReference type="Pfam" id="PF00072">
    <property type="entry name" value="Response_reg"/>
    <property type="match status" value="1"/>
</dbReference>
<dbReference type="GO" id="GO:0000160">
    <property type="term" value="P:phosphorelay signal transduction system"/>
    <property type="evidence" value="ECO:0007669"/>
    <property type="project" value="InterPro"/>
</dbReference>
<evidence type="ECO:0000313" key="7">
    <source>
        <dbReference type="EMBL" id="RDI76272.1"/>
    </source>
</evidence>
<keyword evidence="2 7" id="KW-0238">DNA-binding</keyword>
<keyword evidence="8" id="KW-1185">Reference proteome</keyword>
<evidence type="ECO:0000256" key="3">
    <source>
        <dbReference type="PROSITE-ProRule" id="PRU00169"/>
    </source>
</evidence>
<evidence type="ECO:0000256" key="1">
    <source>
        <dbReference type="ARBA" id="ARBA00022553"/>
    </source>
</evidence>
<dbReference type="InterPro" id="IPR016032">
    <property type="entry name" value="Sig_transdc_resp-reg_C-effctor"/>
</dbReference>
<dbReference type="Gene3D" id="3.40.50.2300">
    <property type="match status" value="1"/>
</dbReference>
<dbReference type="InterPro" id="IPR011006">
    <property type="entry name" value="CheY-like_superfamily"/>
</dbReference>
<name>A0A7M2Z2M8_9ACTN</name>
<dbReference type="SMART" id="SM00421">
    <property type="entry name" value="HTH_LUXR"/>
    <property type="match status" value="1"/>
</dbReference>
<dbReference type="PROSITE" id="PS50110">
    <property type="entry name" value="RESPONSE_REGULATORY"/>
    <property type="match status" value="1"/>
</dbReference>
<dbReference type="CDD" id="cd17535">
    <property type="entry name" value="REC_NarL-like"/>
    <property type="match status" value="1"/>
</dbReference>
<accession>A0A7M2Z2M8</accession>
<protein>
    <submittedName>
        <fullName evidence="7">Response regulator containing a CheY-like receiver domain and an HTH DNA-binding domain</fullName>
    </submittedName>
</protein>
<dbReference type="InterPro" id="IPR058245">
    <property type="entry name" value="NreC/VraR/RcsB-like_REC"/>
</dbReference>
<proteinExistence type="predicted"/>
<dbReference type="CDD" id="cd06170">
    <property type="entry name" value="LuxR_C_like"/>
    <property type="match status" value="1"/>
</dbReference>
<dbReference type="EMBL" id="QQZY01000001">
    <property type="protein sequence ID" value="RDI76272.1"/>
    <property type="molecule type" value="Genomic_DNA"/>
</dbReference>
<dbReference type="AlphaFoldDB" id="A0A7M2Z2M8"/>
<dbReference type="GO" id="GO:0006355">
    <property type="term" value="P:regulation of DNA-templated transcription"/>
    <property type="evidence" value="ECO:0007669"/>
    <property type="project" value="InterPro"/>
</dbReference>
<dbReference type="InterPro" id="IPR001789">
    <property type="entry name" value="Sig_transdc_resp-reg_receiver"/>
</dbReference>
<evidence type="ECO:0000256" key="4">
    <source>
        <dbReference type="SAM" id="MobiDB-lite"/>
    </source>
</evidence>
<dbReference type="SUPFAM" id="SSF46894">
    <property type="entry name" value="C-terminal effector domain of the bipartite response regulators"/>
    <property type="match status" value="1"/>
</dbReference>
<evidence type="ECO:0000313" key="8">
    <source>
        <dbReference type="Proteomes" id="UP000254134"/>
    </source>
</evidence>
<reference evidence="8" key="2">
    <citation type="journal article" date="2019" name="MicrobiologyOpen">
        <title>High-quality draft genome sequence of Gaiella occulta isolated from a 150 meter deep mineral water borehole and comparison with the genome sequences of other deep-branching lineages of the phylum Actinobacteria.</title>
        <authorList>
            <person name="Severino R."/>
            <person name="Froufe H.J.C."/>
            <person name="Barroso C."/>
            <person name="Albuquerque L."/>
            <person name="Lobo-da-Cunha A."/>
            <person name="da Costa M.S."/>
            <person name="Egas C."/>
        </authorList>
    </citation>
    <scope>NUCLEOTIDE SEQUENCE [LARGE SCALE GENOMIC DNA]</scope>
    <source>
        <strain evidence="8">F2-233</strain>
    </source>
</reference>
<dbReference type="RefSeq" id="WP_114795095.1">
    <property type="nucleotide sequence ID" value="NZ_QQZY01000001.1"/>
</dbReference>
<dbReference type="PRINTS" id="PR00038">
    <property type="entry name" value="HTHLUXR"/>
</dbReference>
<feature type="region of interest" description="Disordered" evidence="4">
    <location>
        <begin position="1"/>
        <end position="23"/>
    </location>
</feature>
<dbReference type="Proteomes" id="UP000254134">
    <property type="component" value="Unassembled WGS sequence"/>
</dbReference>
<feature type="modified residue" description="4-aspartylphosphate" evidence="3">
    <location>
        <position position="77"/>
    </location>
</feature>
<evidence type="ECO:0000259" key="5">
    <source>
        <dbReference type="PROSITE" id="PS50043"/>
    </source>
</evidence>
<keyword evidence="1 3" id="KW-0597">Phosphoprotein</keyword>
<organism evidence="7 8">
    <name type="scientific">Gaiella occulta</name>
    <dbReference type="NCBI Taxonomy" id="1002870"/>
    <lineage>
        <taxon>Bacteria</taxon>
        <taxon>Bacillati</taxon>
        <taxon>Actinomycetota</taxon>
        <taxon>Thermoleophilia</taxon>
        <taxon>Gaiellales</taxon>
        <taxon>Gaiellaceae</taxon>
        <taxon>Gaiella</taxon>
    </lineage>
</organism>
<dbReference type="SMART" id="SM00448">
    <property type="entry name" value="REC"/>
    <property type="match status" value="1"/>
</dbReference>
<feature type="domain" description="Response regulatory" evidence="6">
    <location>
        <begin position="27"/>
        <end position="142"/>
    </location>
</feature>
<dbReference type="SUPFAM" id="SSF52172">
    <property type="entry name" value="CheY-like"/>
    <property type="match status" value="1"/>
</dbReference>
<dbReference type="PROSITE" id="PS50043">
    <property type="entry name" value="HTH_LUXR_2"/>
    <property type="match status" value="1"/>
</dbReference>
<comment type="caution">
    <text evidence="7">The sequence shown here is derived from an EMBL/GenBank/DDBJ whole genome shotgun (WGS) entry which is preliminary data.</text>
</comment>
<feature type="domain" description="HTH luxR-type" evidence="5">
    <location>
        <begin position="160"/>
        <end position="225"/>
    </location>
</feature>
<evidence type="ECO:0000259" key="6">
    <source>
        <dbReference type="PROSITE" id="PS50110"/>
    </source>
</evidence>